<name>A0A5J4FAE1_MICAE</name>
<sequence length="142" mass="16571">MFISKNMDYQNLSSEQFKRRFGVYKQTYRKMVESVKSVEAESNSVSKRRPKPKLSIEEQVLAKLEYWREYRTYFHIGTSGQISESTIVRIVNKTEKMLLPSGNFRLKGKKALLESISNGKKEEEILAMIAEKLNLTQEEVLI</sequence>
<comment type="caution">
    <text evidence="2">The sequence shown here is derived from an EMBL/GenBank/DDBJ whole genome shotgun (WGS) entry which is preliminary data.</text>
</comment>
<organism evidence="2 3">
    <name type="scientific">Microcystis aeruginosa NIES-4325</name>
    <dbReference type="NCBI Taxonomy" id="2569534"/>
    <lineage>
        <taxon>Bacteria</taxon>
        <taxon>Bacillati</taxon>
        <taxon>Cyanobacteriota</taxon>
        <taxon>Cyanophyceae</taxon>
        <taxon>Oscillatoriophycideae</taxon>
        <taxon>Chroococcales</taxon>
        <taxon>Microcystaceae</taxon>
        <taxon>Microcystis</taxon>
    </lineage>
</organism>
<dbReference type="Proteomes" id="UP000376575">
    <property type="component" value="Unassembled WGS sequence"/>
</dbReference>
<dbReference type="AlphaFoldDB" id="A0A5J4FAE1"/>
<accession>A0A5J4FAE1</accession>
<evidence type="ECO:0000259" key="1">
    <source>
        <dbReference type="Pfam" id="PF13613"/>
    </source>
</evidence>
<reference evidence="2 3" key="1">
    <citation type="journal article" date="2019" name="FEMS Microbiol. Lett.">
        <title>A novel salt-tolerant genotype illuminates the sucrose gene evolution in freshwater bloom-forming cyanobacterium Microcystis aeruginosa.</title>
        <authorList>
            <person name="Tanabe Y."/>
            <person name="Yamaguchi H."/>
            <person name="Sano T."/>
            <person name="Kawachi M."/>
        </authorList>
    </citation>
    <scope>NUCLEOTIDE SEQUENCE [LARGE SCALE GENOMIC DNA]</scope>
    <source>
        <strain evidence="2 3">NIES-4325</strain>
    </source>
</reference>
<evidence type="ECO:0000313" key="2">
    <source>
        <dbReference type="EMBL" id="GEA27468.1"/>
    </source>
</evidence>
<dbReference type="EMBL" id="BJKP01000015">
    <property type="protein sequence ID" value="GEA27468.1"/>
    <property type="molecule type" value="Genomic_DNA"/>
</dbReference>
<feature type="domain" description="Transposase Helix-turn-helix" evidence="1">
    <location>
        <begin position="53"/>
        <end position="98"/>
    </location>
</feature>
<dbReference type="InterPro" id="IPR027805">
    <property type="entry name" value="Transposase_HTH_dom"/>
</dbReference>
<gene>
    <name evidence="2" type="ORF">MiAbW_02033</name>
</gene>
<evidence type="ECO:0000313" key="3">
    <source>
        <dbReference type="Proteomes" id="UP000376575"/>
    </source>
</evidence>
<protein>
    <recommendedName>
        <fullName evidence="1">Transposase Helix-turn-helix domain-containing protein</fullName>
    </recommendedName>
</protein>
<proteinExistence type="predicted"/>
<dbReference type="Pfam" id="PF13613">
    <property type="entry name" value="HTH_Tnp_4"/>
    <property type="match status" value="1"/>
</dbReference>